<name>A0A8U0A629_9EURY</name>
<keyword evidence="3" id="KW-1185">Reference proteome</keyword>
<organism evidence="2 3">
    <name type="scientific">Halocatena salina</name>
    <dbReference type="NCBI Taxonomy" id="2934340"/>
    <lineage>
        <taxon>Archaea</taxon>
        <taxon>Methanobacteriati</taxon>
        <taxon>Methanobacteriota</taxon>
        <taxon>Stenosarchaea group</taxon>
        <taxon>Halobacteria</taxon>
        <taxon>Halobacteriales</taxon>
        <taxon>Natronomonadaceae</taxon>
        <taxon>Halocatena</taxon>
    </lineage>
</organism>
<protein>
    <submittedName>
        <fullName evidence="2">Uncharacterized protein</fullName>
    </submittedName>
</protein>
<gene>
    <name evidence="2" type="ORF">MW046_15110</name>
</gene>
<reference evidence="2" key="1">
    <citation type="submission" date="2022-04" db="EMBL/GenBank/DDBJ databases">
        <title>Halocatena sp. nov., isolated from a salt lake.</title>
        <authorList>
            <person name="Cui H.-L."/>
        </authorList>
    </citation>
    <scope>NUCLEOTIDE SEQUENCE</scope>
    <source>
        <strain evidence="2">AD-1</strain>
        <plasmid evidence="2">unnamed1</plasmid>
    </source>
</reference>
<evidence type="ECO:0000313" key="3">
    <source>
        <dbReference type="Proteomes" id="UP000831768"/>
    </source>
</evidence>
<dbReference type="GeneID" id="71929403"/>
<dbReference type="KEGG" id="haad:MW046_15110"/>
<dbReference type="RefSeq" id="WP_247994990.1">
    <property type="nucleotide sequence ID" value="NZ_CP096020.1"/>
</dbReference>
<dbReference type="AlphaFoldDB" id="A0A8U0A629"/>
<keyword evidence="2" id="KW-0614">Plasmid</keyword>
<geneLocation type="plasmid" evidence="2 3">
    <name>unnamed1</name>
</geneLocation>
<evidence type="ECO:0000313" key="2">
    <source>
        <dbReference type="EMBL" id="UPM44336.1"/>
    </source>
</evidence>
<sequence length="244" mass="26559">MADTDSNSASREHGLSLSRRSVLALLGMGAMAQPGGGREAQNDRDVTDRGDVALSGEGTSISIEDVLPGDEFGQITVEGLQHALPVSGTRRQSWMMRPFPKDIDATSPTYEDTDTEIGYGVVPFAPGRVPVLRIVGHFDAPREATASIRVSIANRPAYQPPRAERDIVLDDDPTRRTVLEVTGQGRTQVFDEVYLSEVKDVVTGFRNSAPLRSHTLHFEVKRDRSCDRATISNATTVALELEAL</sequence>
<feature type="region of interest" description="Disordered" evidence="1">
    <location>
        <begin position="32"/>
        <end position="57"/>
    </location>
</feature>
<dbReference type="Proteomes" id="UP000831768">
    <property type="component" value="Plasmid unnamed1"/>
</dbReference>
<feature type="compositionally biased region" description="Basic and acidic residues" evidence="1">
    <location>
        <begin position="40"/>
        <end position="51"/>
    </location>
</feature>
<dbReference type="EMBL" id="CP096020">
    <property type="protein sequence ID" value="UPM44336.1"/>
    <property type="molecule type" value="Genomic_DNA"/>
</dbReference>
<proteinExistence type="predicted"/>
<accession>A0A8U0A629</accession>
<evidence type="ECO:0000256" key="1">
    <source>
        <dbReference type="SAM" id="MobiDB-lite"/>
    </source>
</evidence>